<evidence type="ECO:0000256" key="11">
    <source>
        <dbReference type="HAMAP-Rule" id="MF_00230"/>
    </source>
</evidence>
<evidence type="ECO:0000313" key="14">
    <source>
        <dbReference type="Proteomes" id="UP001059836"/>
    </source>
</evidence>
<dbReference type="GO" id="GO:0008939">
    <property type="term" value="F:nicotinate-nucleotide-dimethylbenzimidazole phosphoribosyltransferase activity"/>
    <property type="evidence" value="ECO:0007669"/>
    <property type="project" value="UniProtKB-EC"/>
</dbReference>
<sequence length="639" mass="65940">MTGTRTLILGGVRSGKSAHGEALLAAHPRVRYLATGPTTSSDTEWVARVRAHRERRGERYRTVETSDVARALADDPATPTLVDDLGNWVAAQVDSVSGWDDPARDIEDAAAAFAAAVAAFTGDLVLISPEVGLAPVPMTPAGRRFQDDLGALNARIARVCDRVLLVVAGRVLELPGATVDGALPAADAADIVHAAPVPVPAIPVPTVPVPTVPVPAIPVPTVPVPTVPVPAIPVPAVPVPTVTLPVDGGPTVTAGPARTDNADRHPDQGPDHQRYGAERTGALPVPARPVDPADAEIFPPIDAPDHDAAEAARARQLTLTKPPRSLGRLEDLGTWIAACQGMCPPHPLRAPRVVVFAGDHGVARDGVSAYPPEVTAQMVANICDGGAAINVLARRAGATVHVADISVDADTDPAISAFKVRRSSDDLRITDTLSLDEARRALAAGRAIADSLVDSGADLLIAGEMGIGNTTPAAILVGTIASREPVEVVGRGSGIDDAGWIRKTAAIRDGMRRVRRHRHDPLAMLAAVAGADLTAMAGFLAQAAVRKTPVIVDGVIVTATALVAEQLAPGAAQWWVAGHRSAEPAHSLALEHLDLDPILEMSMRLGEGTGAMLALPVVQSAIDVLTSMATFGEAGVSGG</sequence>
<gene>
    <name evidence="11 13" type="primary">cobT</name>
    <name evidence="13" type="ORF">GII31_13460</name>
</gene>
<feature type="active site" description="Proton acceptor" evidence="11">
    <location>
        <position position="607"/>
    </location>
</feature>
<feature type="region of interest" description="Disordered" evidence="12">
    <location>
        <begin position="250"/>
        <end position="285"/>
    </location>
</feature>
<evidence type="ECO:0000256" key="3">
    <source>
        <dbReference type="ARBA" id="ARBA00007110"/>
    </source>
</evidence>
<comment type="catalytic activity">
    <reaction evidence="10 11">
        <text>5,6-dimethylbenzimidazole + nicotinate beta-D-ribonucleotide = alpha-ribazole 5'-phosphate + nicotinate + H(+)</text>
        <dbReference type="Rhea" id="RHEA:11196"/>
        <dbReference type="ChEBI" id="CHEBI:15378"/>
        <dbReference type="ChEBI" id="CHEBI:15890"/>
        <dbReference type="ChEBI" id="CHEBI:32544"/>
        <dbReference type="ChEBI" id="CHEBI:57502"/>
        <dbReference type="ChEBI" id="CHEBI:57918"/>
        <dbReference type="EC" id="2.4.2.21"/>
    </reaction>
</comment>
<accession>A0ABX6IK41</accession>
<proteinExistence type="inferred from homology"/>
<dbReference type="Gene3D" id="3.40.50.300">
    <property type="entry name" value="P-loop containing nucleotide triphosphate hydrolases"/>
    <property type="match status" value="1"/>
</dbReference>
<feature type="compositionally biased region" description="Basic and acidic residues" evidence="12">
    <location>
        <begin position="260"/>
        <end position="277"/>
    </location>
</feature>
<evidence type="ECO:0000256" key="1">
    <source>
        <dbReference type="ARBA" id="ARBA00002197"/>
    </source>
</evidence>
<dbReference type="Pfam" id="PF02277">
    <property type="entry name" value="DBI_PRT"/>
    <property type="match status" value="1"/>
</dbReference>
<dbReference type="InterPro" id="IPR036087">
    <property type="entry name" value="Nict_dMeBzImd_PRibTrfase_sf"/>
</dbReference>
<keyword evidence="6 11" id="KW-0169">Cobalamin biosynthesis</keyword>
<dbReference type="EC" id="2.4.2.21" evidence="4 11"/>
<evidence type="ECO:0000256" key="10">
    <source>
        <dbReference type="ARBA" id="ARBA00047340"/>
    </source>
</evidence>
<name>A0ABX6IK41_9ACTN</name>
<dbReference type="Gene3D" id="3.40.50.10210">
    <property type="match status" value="1"/>
</dbReference>
<organism evidence="13 14">
    <name type="scientific">Gordonia pseudamarae</name>
    <dbReference type="NCBI Taxonomy" id="2831662"/>
    <lineage>
        <taxon>Bacteria</taxon>
        <taxon>Bacillati</taxon>
        <taxon>Actinomycetota</taxon>
        <taxon>Actinomycetes</taxon>
        <taxon>Mycobacteriales</taxon>
        <taxon>Gordoniaceae</taxon>
        <taxon>Gordonia</taxon>
    </lineage>
</organism>
<keyword evidence="7 11" id="KW-0328">Glycosyltransferase</keyword>
<comment type="pathway">
    <text evidence="2 11">Nucleoside biosynthesis; alpha-ribazole biosynthesis; alpha-ribazole from 5,6-dimethylbenzimidazole: step 1/2.</text>
</comment>
<evidence type="ECO:0000256" key="12">
    <source>
        <dbReference type="SAM" id="MobiDB-lite"/>
    </source>
</evidence>
<dbReference type="SUPFAM" id="SSF52540">
    <property type="entry name" value="P-loop containing nucleoside triphosphate hydrolases"/>
    <property type="match status" value="1"/>
</dbReference>
<protein>
    <recommendedName>
        <fullName evidence="5 11">Nicotinate-nucleotide--dimethylbenzimidazole phosphoribosyltransferase</fullName>
        <shortName evidence="11">NN:DBI PRT</shortName>
        <ecNumber evidence="4 11">2.4.2.21</ecNumber>
    </recommendedName>
    <alternativeName>
        <fullName evidence="9 11">N(1)-alpha-phosphoribosyltransferase</fullName>
    </alternativeName>
</protein>
<evidence type="ECO:0000256" key="7">
    <source>
        <dbReference type="ARBA" id="ARBA00022676"/>
    </source>
</evidence>
<dbReference type="Proteomes" id="UP001059836">
    <property type="component" value="Chromosome"/>
</dbReference>
<dbReference type="SUPFAM" id="SSF52733">
    <property type="entry name" value="Nicotinate mononucleotide:5,6-dimethylbenzimidazole phosphoribosyltransferase (CobT)"/>
    <property type="match status" value="1"/>
</dbReference>
<reference evidence="13" key="1">
    <citation type="journal article" date="2021" name="Nat. Microbiol.">
        <title>Cocultivation of an ultrasmall environmental parasitic bacterium with lytic ability against bacteria associated with wastewater foams.</title>
        <authorList>
            <person name="Batinovic S."/>
            <person name="Rose J.J.A."/>
            <person name="Ratcliffe J."/>
            <person name="Seviour R.J."/>
            <person name="Petrovski S."/>
        </authorList>
    </citation>
    <scope>NUCLEOTIDE SEQUENCE</scope>
    <source>
        <strain evidence="13">CON9</strain>
    </source>
</reference>
<dbReference type="Pfam" id="PF02283">
    <property type="entry name" value="CobU"/>
    <property type="match status" value="1"/>
</dbReference>
<dbReference type="InterPro" id="IPR027417">
    <property type="entry name" value="P-loop_NTPase"/>
</dbReference>
<keyword evidence="8 11" id="KW-0808">Transferase</keyword>
<comment type="function">
    <text evidence="1 11">Catalyzes the synthesis of alpha-ribazole-5'-phosphate from nicotinate mononucleotide (NAMN) and 5,6-dimethylbenzimidazole (DMB).</text>
</comment>
<dbReference type="InterPro" id="IPR003200">
    <property type="entry name" value="Nict_dMeBzImd_PRibTrfase"/>
</dbReference>
<dbReference type="CDD" id="cd02439">
    <property type="entry name" value="DMB-PRT_CobT"/>
    <property type="match status" value="1"/>
</dbReference>
<dbReference type="PANTHER" id="PTHR43463">
    <property type="entry name" value="NICOTINATE-NUCLEOTIDE--DIMETHYLBENZIMIDAZOLE PHOSPHORIBOSYLTRANSFERASE"/>
    <property type="match status" value="1"/>
</dbReference>
<dbReference type="EMBL" id="CP045809">
    <property type="protein sequence ID" value="QHN35729.1"/>
    <property type="molecule type" value="Genomic_DNA"/>
</dbReference>
<dbReference type="PANTHER" id="PTHR43463:SF1">
    <property type="entry name" value="NICOTINATE-NUCLEOTIDE--DIMETHYLBENZIMIDAZOLE PHOSPHORIBOSYLTRANSFERASE"/>
    <property type="match status" value="1"/>
</dbReference>
<evidence type="ECO:0000256" key="8">
    <source>
        <dbReference type="ARBA" id="ARBA00022679"/>
    </source>
</evidence>
<comment type="similarity">
    <text evidence="3 11">Belongs to the CobT family.</text>
</comment>
<evidence type="ECO:0000313" key="13">
    <source>
        <dbReference type="EMBL" id="QHN35729.1"/>
    </source>
</evidence>
<dbReference type="NCBIfam" id="TIGR03160">
    <property type="entry name" value="cobT_DBIPRT"/>
    <property type="match status" value="1"/>
</dbReference>
<keyword evidence="14" id="KW-1185">Reference proteome</keyword>
<evidence type="ECO:0000256" key="9">
    <source>
        <dbReference type="ARBA" id="ARBA00030686"/>
    </source>
</evidence>
<dbReference type="HAMAP" id="MF_00230">
    <property type="entry name" value="CobT"/>
    <property type="match status" value="1"/>
</dbReference>
<evidence type="ECO:0000256" key="2">
    <source>
        <dbReference type="ARBA" id="ARBA00005049"/>
    </source>
</evidence>
<dbReference type="CDD" id="cd00544">
    <property type="entry name" value="CobU"/>
    <property type="match status" value="1"/>
</dbReference>
<evidence type="ECO:0000256" key="5">
    <source>
        <dbReference type="ARBA" id="ARBA00015486"/>
    </source>
</evidence>
<evidence type="ECO:0000256" key="4">
    <source>
        <dbReference type="ARBA" id="ARBA00011991"/>
    </source>
</evidence>
<dbReference type="InterPro" id="IPR003203">
    <property type="entry name" value="CobU/CobP"/>
</dbReference>
<dbReference type="RefSeq" id="WP_260839982.1">
    <property type="nucleotide sequence ID" value="NZ_CP045809.1"/>
</dbReference>
<dbReference type="NCBIfam" id="NF000996">
    <property type="entry name" value="PRK00105.1"/>
    <property type="match status" value="1"/>
</dbReference>
<dbReference type="InterPro" id="IPR017846">
    <property type="entry name" value="Nict_dMeBzImd_PRibTrfase_bact"/>
</dbReference>
<evidence type="ECO:0000256" key="6">
    <source>
        <dbReference type="ARBA" id="ARBA00022573"/>
    </source>
</evidence>
<dbReference type="Gene3D" id="1.10.1610.10">
    <property type="match status" value="1"/>
</dbReference>
<dbReference type="InterPro" id="IPR023195">
    <property type="entry name" value="Nict_dMeBzImd_PRibTrfase_N"/>
</dbReference>